<dbReference type="EMBL" id="FUYF01000001">
    <property type="protein sequence ID" value="SKA73851.1"/>
    <property type="molecule type" value="Genomic_DNA"/>
</dbReference>
<dbReference type="STRING" id="745368.SAMN02745178_00219"/>
<sequence length="410" mass="43509">MRKLLLWLVMVAVMIAAILGGTAAFLYSRTGTDALPQEAVTFGEQTLEPNGWSWVIPVLGDKVNKTYESPTNLTVQKLGTFTDTVPQLVLPDWVTAAELQITAPDGTVWTGALADCNTYTYTQNGDYQIIVTAHHSSADNPGDPVGWYAYRAGYTMAMNPKVTLSTERAPQGSIVAVQLSGILDGEPSLETDLGTVWFRKTASGYMGYIPVTYNAEGGDHTLHLTCGSLEKDITLTVTRTMYDTVTVPAEEDTGGGEEFRNAIWPLYTTGSSAKLWNGRFEAPSAGAVAMEYGVTQMVDGQRSGQATGLTYAAADGETVTAPQAGNVVFAGTLTLTGGTVVIDHGCGVKSYLYGLETVGVERGQSVSAGDPLGTAGTAHNLIYELRIGSKSTDPQTALDGNSGLQFREAE</sequence>
<dbReference type="Pfam" id="PF01551">
    <property type="entry name" value="Peptidase_M23"/>
    <property type="match status" value="1"/>
</dbReference>
<organism evidence="2 3">
    <name type="scientific">Gemmiger formicilis</name>
    <dbReference type="NCBI Taxonomy" id="745368"/>
    <lineage>
        <taxon>Bacteria</taxon>
        <taxon>Bacillati</taxon>
        <taxon>Bacillota</taxon>
        <taxon>Clostridia</taxon>
        <taxon>Eubacteriales</taxon>
        <taxon>Gemmiger</taxon>
    </lineage>
</organism>
<dbReference type="PANTHER" id="PTHR21666:SF270">
    <property type="entry name" value="MUREIN HYDROLASE ACTIVATOR ENVC"/>
    <property type="match status" value="1"/>
</dbReference>
<name>A0A1T4WAY0_9FIRM</name>
<dbReference type="Gene3D" id="2.70.70.10">
    <property type="entry name" value="Glucose Permease (Domain IIA)"/>
    <property type="match status" value="1"/>
</dbReference>
<reference evidence="2 3" key="1">
    <citation type="submission" date="2017-02" db="EMBL/GenBank/DDBJ databases">
        <authorList>
            <person name="Peterson S.W."/>
        </authorList>
    </citation>
    <scope>NUCLEOTIDE SEQUENCE [LARGE SCALE GENOMIC DNA]</scope>
    <source>
        <strain evidence="2 3">ATCC 27749</strain>
    </source>
</reference>
<dbReference type="InterPro" id="IPR016047">
    <property type="entry name" value="M23ase_b-sheet_dom"/>
</dbReference>
<dbReference type="SUPFAM" id="SSF51261">
    <property type="entry name" value="Duplicated hybrid motif"/>
    <property type="match status" value="1"/>
</dbReference>
<dbReference type="OrthoDB" id="9805799at2"/>
<keyword evidence="3" id="KW-1185">Reference proteome</keyword>
<dbReference type="AlphaFoldDB" id="A0A1T4WAY0"/>
<dbReference type="GO" id="GO:0004222">
    <property type="term" value="F:metalloendopeptidase activity"/>
    <property type="evidence" value="ECO:0007669"/>
    <property type="project" value="TreeGrafter"/>
</dbReference>
<evidence type="ECO:0000259" key="1">
    <source>
        <dbReference type="Pfam" id="PF01551"/>
    </source>
</evidence>
<accession>A0A1T4WAY0</accession>
<gene>
    <name evidence="2" type="ORF">SAMN02745178_00219</name>
</gene>
<dbReference type="Proteomes" id="UP000190286">
    <property type="component" value="Unassembled WGS sequence"/>
</dbReference>
<dbReference type="GeneID" id="93336719"/>
<protein>
    <submittedName>
        <fullName evidence="2">Peptidase family M23</fullName>
    </submittedName>
</protein>
<dbReference type="RefSeq" id="WP_078783235.1">
    <property type="nucleotide sequence ID" value="NZ_DAWBQW010000004.1"/>
</dbReference>
<dbReference type="CDD" id="cd12797">
    <property type="entry name" value="M23_peptidase"/>
    <property type="match status" value="1"/>
</dbReference>
<proteinExistence type="predicted"/>
<feature type="domain" description="M23ase beta-sheet core" evidence="1">
    <location>
        <begin position="306"/>
        <end position="394"/>
    </location>
</feature>
<dbReference type="PANTHER" id="PTHR21666">
    <property type="entry name" value="PEPTIDASE-RELATED"/>
    <property type="match status" value="1"/>
</dbReference>
<dbReference type="InterPro" id="IPR011055">
    <property type="entry name" value="Dup_hybrid_motif"/>
</dbReference>
<evidence type="ECO:0000313" key="3">
    <source>
        <dbReference type="Proteomes" id="UP000190286"/>
    </source>
</evidence>
<dbReference type="InterPro" id="IPR050570">
    <property type="entry name" value="Cell_wall_metabolism_enzyme"/>
</dbReference>
<evidence type="ECO:0000313" key="2">
    <source>
        <dbReference type="EMBL" id="SKA73851.1"/>
    </source>
</evidence>